<dbReference type="AlphaFoldDB" id="A0AAV4N877"/>
<organism evidence="1 2">
    <name type="scientific">Caerostris extrusa</name>
    <name type="common">Bark spider</name>
    <name type="synonym">Caerostris bankana</name>
    <dbReference type="NCBI Taxonomy" id="172846"/>
    <lineage>
        <taxon>Eukaryota</taxon>
        <taxon>Metazoa</taxon>
        <taxon>Ecdysozoa</taxon>
        <taxon>Arthropoda</taxon>
        <taxon>Chelicerata</taxon>
        <taxon>Arachnida</taxon>
        <taxon>Araneae</taxon>
        <taxon>Araneomorphae</taxon>
        <taxon>Entelegynae</taxon>
        <taxon>Araneoidea</taxon>
        <taxon>Araneidae</taxon>
        <taxon>Caerostris</taxon>
    </lineage>
</organism>
<gene>
    <name evidence="1" type="ORF">CEXT_702341</name>
</gene>
<dbReference type="Proteomes" id="UP001054945">
    <property type="component" value="Unassembled WGS sequence"/>
</dbReference>
<proteinExistence type="predicted"/>
<sequence>MSHSSLLKITKPRLLGVQRIYLPQRFPMWSLKTQADELWIVSGVSVNIHISEEEKKKPHSSQRKIRFFCATVYLAAFHSRISLLSGSGIFFEKKGPFFSDEEGFDNKEDSRWERKKEWAL</sequence>
<accession>A0AAV4N877</accession>
<dbReference type="EMBL" id="BPLR01020612">
    <property type="protein sequence ID" value="GIX80648.1"/>
    <property type="molecule type" value="Genomic_DNA"/>
</dbReference>
<name>A0AAV4N877_CAEEX</name>
<protein>
    <recommendedName>
        <fullName evidence="3">Ycf15</fullName>
    </recommendedName>
</protein>
<evidence type="ECO:0008006" key="3">
    <source>
        <dbReference type="Google" id="ProtNLM"/>
    </source>
</evidence>
<keyword evidence="2" id="KW-1185">Reference proteome</keyword>
<evidence type="ECO:0000313" key="2">
    <source>
        <dbReference type="Proteomes" id="UP001054945"/>
    </source>
</evidence>
<reference evidence="1 2" key="1">
    <citation type="submission" date="2021-06" db="EMBL/GenBank/DDBJ databases">
        <title>Caerostris extrusa draft genome.</title>
        <authorList>
            <person name="Kono N."/>
            <person name="Arakawa K."/>
        </authorList>
    </citation>
    <scope>NUCLEOTIDE SEQUENCE [LARGE SCALE GENOMIC DNA]</scope>
</reference>
<evidence type="ECO:0000313" key="1">
    <source>
        <dbReference type="EMBL" id="GIX80648.1"/>
    </source>
</evidence>
<comment type="caution">
    <text evidence="1">The sequence shown here is derived from an EMBL/GenBank/DDBJ whole genome shotgun (WGS) entry which is preliminary data.</text>
</comment>